<dbReference type="GO" id="GO:0003677">
    <property type="term" value="F:DNA binding"/>
    <property type="evidence" value="ECO:0007669"/>
    <property type="project" value="UniProtKB-KW"/>
</dbReference>
<dbReference type="AlphaFoldDB" id="A0A1T4K466"/>
<dbReference type="PANTHER" id="PTHR35145">
    <property type="entry name" value="CYTOPLASMIC PROTEIN-RELATED"/>
    <property type="match status" value="1"/>
</dbReference>
<dbReference type="PANTHER" id="PTHR35145:SF1">
    <property type="entry name" value="CYTOPLASMIC PROTEIN"/>
    <property type="match status" value="1"/>
</dbReference>
<reference evidence="2" key="1">
    <citation type="submission" date="2017-02" db="EMBL/GenBank/DDBJ databases">
        <authorList>
            <person name="Varghese N."/>
            <person name="Submissions S."/>
        </authorList>
    </citation>
    <scope>NUCLEOTIDE SEQUENCE [LARGE SCALE GENOMIC DNA]</scope>
    <source>
        <strain evidence="2">ATCC 27094</strain>
    </source>
</reference>
<dbReference type="Pfam" id="PF04237">
    <property type="entry name" value="YjbR"/>
    <property type="match status" value="1"/>
</dbReference>
<dbReference type="STRING" id="225324.SAMN02745126_00698"/>
<keyword evidence="1" id="KW-0238">DNA-binding</keyword>
<accession>A0A1T4K466</accession>
<dbReference type="OrthoDB" id="9804614at2"/>
<evidence type="ECO:0000313" key="2">
    <source>
        <dbReference type="Proteomes" id="UP000190092"/>
    </source>
</evidence>
<name>A0A1T4K466_9HYPH</name>
<dbReference type="EMBL" id="FUWJ01000001">
    <property type="protein sequence ID" value="SJZ37211.1"/>
    <property type="molecule type" value="Genomic_DNA"/>
</dbReference>
<dbReference type="SUPFAM" id="SSF142906">
    <property type="entry name" value="YjbR-like"/>
    <property type="match status" value="1"/>
</dbReference>
<protein>
    <submittedName>
        <fullName evidence="1">Predicted DNA-binding protein, MmcQ/YjbR family</fullName>
    </submittedName>
</protein>
<organism evidence="1 2">
    <name type="scientific">Enhydrobacter aerosaccus</name>
    <dbReference type="NCBI Taxonomy" id="225324"/>
    <lineage>
        <taxon>Bacteria</taxon>
        <taxon>Pseudomonadati</taxon>
        <taxon>Pseudomonadota</taxon>
        <taxon>Alphaproteobacteria</taxon>
        <taxon>Hyphomicrobiales</taxon>
        <taxon>Enhydrobacter</taxon>
    </lineage>
</organism>
<dbReference type="InterPro" id="IPR007351">
    <property type="entry name" value="YjbR"/>
</dbReference>
<keyword evidence="2" id="KW-1185">Reference proteome</keyword>
<dbReference type="InterPro" id="IPR058532">
    <property type="entry name" value="YjbR/MT2646/Rv2570-like"/>
</dbReference>
<dbReference type="RefSeq" id="WP_085932403.1">
    <property type="nucleotide sequence ID" value="NZ_FUWJ01000001.1"/>
</dbReference>
<dbReference type="Gene3D" id="3.90.1150.30">
    <property type="match status" value="1"/>
</dbReference>
<evidence type="ECO:0000313" key="1">
    <source>
        <dbReference type="EMBL" id="SJZ37211.1"/>
    </source>
</evidence>
<gene>
    <name evidence="1" type="ORF">SAMN02745126_00698</name>
</gene>
<proteinExistence type="predicted"/>
<dbReference type="InterPro" id="IPR038056">
    <property type="entry name" value="YjbR-like_sf"/>
</dbReference>
<sequence length="116" mass="13119">MTPKQIDRFCATLPAVTRTVQWEGVTVFKVGGKMFCLIAPERHSVGRLCFKCPEEHYEALSRSEGFRPAPYLARAKWVALDDPRILKPAETKAYIRRAHAVIAAALPRKKRIELGL</sequence>
<dbReference type="Proteomes" id="UP000190092">
    <property type="component" value="Unassembled WGS sequence"/>
</dbReference>